<dbReference type="Pfam" id="PF00226">
    <property type="entry name" value="DnaJ"/>
    <property type="match status" value="1"/>
</dbReference>
<keyword evidence="5" id="KW-0539">Nucleus</keyword>
<organism evidence="8 9">
    <name type="scientific">Coniochaeta ligniaria NRRL 30616</name>
    <dbReference type="NCBI Taxonomy" id="1408157"/>
    <lineage>
        <taxon>Eukaryota</taxon>
        <taxon>Fungi</taxon>
        <taxon>Dikarya</taxon>
        <taxon>Ascomycota</taxon>
        <taxon>Pezizomycotina</taxon>
        <taxon>Sordariomycetes</taxon>
        <taxon>Sordariomycetidae</taxon>
        <taxon>Coniochaetales</taxon>
        <taxon>Coniochaetaceae</taxon>
        <taxon>Coniochaeta</taxon>
    </lineage>
</organism>
<evidence type="ECO:0000256" key="4">
    <source>
        <dbReference type="ARBA" id="ARBA00023186"/>
    </source>
</evidence>
<dbReference type="STRING" id="1408157.A0A1J7J1Q4"/>
<feature type="region of interest" description="Disordered" evidence="6">
    <location>
        <begin position="114"/>
        <end position="359"/>
    </location>
</feature>
<keyword evidence="3" id="KW-0963">Cytoplasm</keyword>
<dbReference type="Gene3D" id="1.10.287.110">
    <property type="entry name" value="DnaJ domain"/>
    <property type="match status" value="1"/>
</dbReference>
<feature type="domain" description="J" evidence="7">
    <location>
        <begin position="21"/>
        <end position="85"/>
    </location>
</feature>
<keyword evidence="4" id="KW-0143">Chaperone</keyword>
<feature type="compositionally biased region" description="Basic and acidic residues" evidence="6">
    <location>
        <begin position="258"/>
        <end position="278"/>
    </location>
</feature>
<dbReference type="PROSITE" id="PS50076">
    <property type="entry name" value="DNAJ_2"/>
    <property type="match status" value="1"/>
</dbReference>
<feature type="compositionally biased region" description="Basic and acidic residues" evidence="6">
    <location>
        <begin position="215"/>
        <end position="231"/>
    </location>
</feature>
<feature type="compositionally biased region" description="Low complexity" evidence="6">
    <location>
        <begin position="347"/>
        <end position="359"/>
    </location>
</feature>
<evidence type="ECO:0000256" key="6">
    <source>
        <dbReference type="SAM" id="MobiDB-lite"/>
    </source>
</evidence>
<feature type="compositionally biased region" description="Low complexity" evidence="6">
    <location>
        <begin position="172"/>
        <end position="185"/>
    </location>
</feature>
<dbReference type="EMBL" id="KV875094">
    <property type="protein sequence ID" value="OIW33307.1"/>
    <property type="molecule type" value="Genomic_DNA"/>
</dbReference>
<dbReference type="GO" id="GO:0000390">
    <property type="term" value="P:spliceosomal complex disassembly"/>
    <property type="evidence" value="ECO:0007669"/>
    <property type="project" value="TreeGrafter"/>
</dbReference>
<feature type="compositionally biased region" description="Polar residues" evidence="6">
    <location>
        <begin position="201"/>
        <end position="212"/>
    </location>
</feature>
<reference evidence="8 9" key="1">
    <citation type="submission" date="2016-10" db="EMBL/GenBank/DDBJ databases">
        <title>Draft genome sequence of Coniochaeta ligniaria NRRL30616, a lignocellulolytic fungus for bioabatement of inhibitors in plant biomass hydrolysates.</title>
        <authorList>
            <consortium name="DOE Joint Genome Institute"/>
            <person name="Jimenez D.J."/>
            <person name="Hector R.E."/>
            <person name="Riley R."/>
            <person name="Sun H."/>
            <person name="Grigoriev I.V."/>
            <person name="Van Elsas J.D."/>
            <person name="Nichols N.N."/>
        </authorList>
    </citation>
    <scope>NUCLEOTIDE SEQUENCE [LARGE SCALE GENOMIC DNA]</scope>
    <source>
        <strain evidence="8 9">NRRL 30616</strain>
    </source>
</reference>
<feature type="compositionally biased region" description="Basic and acidic residues" evidence="6">
    <location>
        <begin position="114"/>
        <end position="126"/>
    </location>
</feature>
<feature type="compositionally biased region" description="Basic and acidic residues" evidence="6">
    <location>
        <begin position="334"/>
        <end position="346"/>
    </location>
</feature>
<evidence type="ECO:0000256" key="1">
    <source>
        <dbReference type="ARBA" id="ARBA00004123"/>
    </source>
</evidence>
<comment type="subcellular location">
    <subcellularLocation>
        <location evidence="2">Cytoplasm</location>
    </subcellularLocation>
    <subcellularLocation>
        <location evidence="1">Nucleus</location>
    </subcellularLocation>
</comment>
<dbReference type="InterPro" id="IPR036869">
    <property type="entry name" value="J_dom_sf"/>
</dbReference>
<feature type="compositionally biased region" description="Basic and acidic residues" evidence="6">
    <location>
        <begin position="133"/>
        <end position="170"/>
    </location>
</feature>
<proteinExistence type="predicted"/>
<evidence type="ECO:0000259" key="7">
    <source>
        <dbReference type="PROSITE" id="PS50076"/>
    </source>
</evidence>
<evidence type="ECO:0000256" key="3">
    <source>
        <dbReference type="ARBA" id="ARBA00022490"/>
    </source>
</evidence>
<dbReference type="InParanoid" id="A0A1J7J1Q4"/>
<dbReference type="Proteomes" id="UP000182658">
    <property type="component" value="Unassembled WGS sequence"/>
</dbReference>
<gene>
    <name evidence="8" type="ORF">CONLIGDRAFT_640453</name>
</gene>
<dbReference type="GO" id="GO:0005681">
    <property type="term" value="C:spliceosomal complex"/>
    <property type="evidence" value="ECO:0007669"/>
    <property type="project" value="TreeGrafter"/>
</dbReference>
<sequence length="359" mass="39375">MALDSTELVQYARDAATRGDDLYALLSVDATTPKEDIHRAWRRAGLKYHPDKAGANYDPAKYESFERARDVLVDPAAREAYDNGLKAVLQKRKRVEEMSSDRRRFVEELERAEREAKRAKTGERESTGLSLAEKNRAAEAGRRRMEERARLMREAEERSRMREKSREKSQEPSAPATPTATATPSRPMPPVPAEEKVAGENATNADPSSTNGDEYEAKIAELERKLKEKRDRKAAKKASRKSDVSGLSTRWSPSAEGDPIKPPDGEKAESKADGEKGTPNRARPAKSATSSFAFRPPYAASAPTSPAVGKQTSSGSGSTPSFAATMARLKAAQMKRDEEKRKREAEAAASAPAGEQQAV</sequence>
<dbReference type="SUPFAM" id="SSF46565">
    <property type="entry name" value="Chaperone J-domain"/>
    <property type="match status" value="1"/>
</dbReference>
<evidence type="ECO:0000256" key="5">
    <source>
        <dbReference type="ARBA" id="ARBA00023242"/>
    </source>
</evidence>
<dbReference type="PANTHER" id="PTHR44313:SF1">
    <property type="entry name" value="DNAJ HOMOLOG SUBFAMILY C MEMBER 17"/>
    <property type="match status" value="1"/>
</dbReference>
<keyword evidence="9" id="KW-1185">Reference proteome</keyword>
<feature type="compositionally biased region" description="Polar residues" evidence="6">
    <location>
        <begin position="310"/>
        <end position="322"/>
    </location>
</feature>
<evidence type="ECO:0000256" key="2">
    <source>
        <dbReference type="ARBA" id="ARBA00004496"/>
    </source>
</evidence>
<evidence type="ECO:0000313" key="8">
    <source>
        <dbReference type="EMBL" id="OIW33307.1"/>
    </source>
</evidence>
<dbReference type="CDD" id="cd06257">
    <property type="entry name" value="DnaJ"/>
    <property type="match status" value="1"/>
</dbReference>
<dbReference type="GO" id="GO:0005737">
    <property type="term" value="C:cytoplasm"/>
    <property type="evidence" value="ECO:0007669"/>
    <property type="project" value="UniProtKB-SubCell"/>
</dbReference>
<name>A0A1J7J1Q4_9PEZI</name>
<evidence type="ECO:0000313" key="9">
    <source>
        <dbReference type="Proteomes" id="UP000182658"/>
    </source>
</evidence>
<dbReference type="InterPro" id="IPR052094">
    <property type="entry name" value="Pre-mRNA-splicing_ERAD"/>
</dbReference>
<dbReference type="AlphaFoldDB" id="A0A1J7J1Q4"/>
<dbReference type="SMART" id="SM00271">
    <property type="entry name" value="DnaJ"/>
    <property type="match status" value="1"/>
</dbReference>
<dbReference type="InterPro" id="IPR001623">
    <property type="entry name" value="DnaJ_domain"/>
</dbReference>
<protein>
    <recommendedName>
        <fullName evidence="7">J domain-containing protein</fullName>
    </recommendedName>
</protein>
<feature type="compositionally biased region" description="Low complexity" evidence="6">
    <location>
        <begin position="296"/>
        <end position="307"/>
    </location>
</feature>
<dbReference type="PANTHER" id="PTHR44313">
    <property type="entry name" value="DNAJ HOMOLOG SUBFAMILY C MEMBER 17"/>
    <property type="match status" value="1"/>
</dbReference>
<dbReference type="OrthoDB" id="376357at2759"/>
<accession>A0A1J7J1Q4</accession>